<dbReference type="AlphaFoldDB" id="A0A2S6NAD7"/>
<proteinExistence type="inferred from homology"/>
<evidence type="ECO:0000256" key="1">
    <source>
        <dbReference type="ARBA" id="ARBA00001933"/>
    </source>
</evidence>
<evidence type="ECO:0000313" key="15">
    <source>
        <dbReference type="Proteomes" id="UP000239089"/>
    </source>
</evidence>
<dbReference type="InterPro" id="IPR004839">
    <property type="entry name" value="Aminotransferase_I/II_large"/>
</dbReference>
<dbReference type="PROSITE" id="PS00599">
    <property type="entry name" value="AA_TRANSFER_CLASS_2"/>
    <property type="match status" value="1"/>
</dbReference>
<comment type="cofactor">
    <cofactor evidence="1 12">
        <name>pyridoxal 5'-phosphate</name>
        <dbReference type="ChEBI" id="CHEBI:597326"/>
    </cofactor>
</comment>
<evidence type="ECO:0000256" key="7">
    <source>
        <dbReference type="ARBA" id="ARBA00022756"/>
    </source>
</evidence>
<evidence type="ECO:0000256" key="5">
    <source>
        <dbReference type="ARBA" id="ARBA00013187"/>
    </source>
</evidence>
<dbReference type="InterPro" id="IPR001917">
    <property type="entry name" value="Aminotrans_II_pyridoxalP_BS"/>
</dbReference>
<evidence type="ECO:0000256" key="4">
    <source>
        <dbReference type="ARBA" id="ARBA00011738"/>
    </source>
</evidence>
<dbReference type="Pfam" id="PF00155">
    <property type="entry name" value="Aminotran_1_2"/>
    <property type="match status" value="1"/>
</dbReference>
<dbReference type="InterPro" id="IPR015421">
    <property type="entry name" value="PyrdxlP-dep_Trfase_major"/>
</dbReference>
<evidence type="ECO:0000256" key="10">
    <source>
        <dbReference type="ARBA" id="ARBA00033381"/>
    </source>
</evidence>
<evidence type="ECO:0000259" key="13">
    <source>
        <dbReference type="Pfam" id="PF00155"/>
    </source>
</evidence>
<dbReference type="EC" id="2.3.1.47" evidence="5"/>
<evidence type="ECO:0000256" key="8">
    <source>
        <dbReference type="ARBA" id="ARBA00022898"/>
    </source>
</evidence>
<dbReference type="SUPFAM" id="SSF53383">
    <property type="entry name" value="PLP-dependent transferases"/>
    <property type="match status" value="1"/>
</dbReference>
<comment type="caution">
    <text evidence="14">The sequence shown here is derived from an EMBL/GenBank/DDBJ whole genome shotgun (WGS) entry which is preliminary data.</text>
</comment>
<organism evidence="14 15">
    <name type="scientific">Rhodoblastus sphagnicola</name>
    <dbReference type="NCBI Taxonomy" id="333368"/>
    <lineage>
        <taxon>Bacteria</taxon>
        <taxon>Pseudomonadati</taxon>
        <taxon>Pseudomonadota</taxon>
        <taxon>Alphaproteobacteria</taxon>
        <taxon>Hyphomicrobiales</taxon>
        <taxon>Rhodoblastaceae</taxon>
        <taxon>Rhodoblastus</taxon>
    </lineage>
</organism>
<dbReference type="EMBL" id="NHSJ01000056">
    <property type="protein sequence ID" value="PPQ31557.1"/>
    <property type="molecule type" value="Genomic_DNA"/>
</dbReference>
<sequence length="394" mass="41421">MAKVDPYQTFCAERASLNRLRVLKSATLAPGGRILRDGRKLINFAGNDYLGLSLHPALIAASRAYGELFGAGVAASRLVTGEHPAFADLERKIARAKRQDSALVLSAGYQTNVTVLAALADSEVIGRPVTVLADRLAHHSLLQGAKLSGARLMRFQHNDCGHLESLLRARTAKGEFCVVVTESVFGMDGDLADLWLISHLAKQFDALLYVDEAHATGVFGTRGYGLCEDFSEGVDVAMGTFGKALGGFGSYVALPKILREYLVNRCGGLIYSTGLPPAVLGAMGAALDLVPKLGAERAALLAAAEGLRVKLCAAGFDCGASASQIVPVLIGDERETLDLAEKLEARGFLVAAIRPPTVPPGTSRLRISLSAAHGAEDVAALGDALVELAPPKEP</sequence>
<name>A0A2S6NAD7_9HYPH</name>
<dbReference type="Proteomes" id="UP000239089">
    <property type="component" value="Unassembled WGS sequence"/>
</dbReference>
<dbReference type="InterPro" id="IPR015424">
    <property type="entry name" value="PyrdxlP-dep_Trfase"/>
</dbReference>
<comment type="catalytic activity">
    <reaction evidence="11">
        <text>6-carboxyhexanoyl-[ACP] + L-alanine + H(+) = (8S)-8-amino-7-oxononanoate + holo-[ACP] + CO2</text>
        <dbReference type="Rhea" id="RHEA:42288"/>
        <dbReference type="Rhea" id="RHEA-COMP:9685"/>
        <dbReference type="Rhea" id="RHEA-COMP:9955"/>
        <dbReference type="ChEBI" id="CHEBI:15378"/>
        <dbReference type="ChEBI" id="CHEBI:16526"/>
        <dbReference type="ChEBI" id="CHEBI:57972"/>
        <dbReference type="ChEBI" id="CHEBI:64479"/>
        <dbReference type="ChEBI" id="CHEBI:78846"/>
        <dbReference type="ChEBI" id="CHEBI:149468"/>
        <dbReference type="EC" id="2.3.1.47"/>
    </reaction>
</comment>
<dbReference type="InterPro" id="IPR015422">
    <property type="entry name" value="PyrdxlP-dep_Trfase_small"/>
</dbReference>
<reference evidence="14 15" key="1">
    <citation type="journal article" date="2018" name="Arch. Microbiol.">
        <title>New insights into the metabolic potential of the phototrophic purple bacterium Rhodopila globiformis DSM 161(T) from its draft genome sequence and evidence for a vanadium-dependent nitrogenase.</title>
        <authorList>
            <person name="Imhoff J.F."/>
            <person name="Rahn T."/>
            <person name="Kunzel S."/>
            <person name="Neulinger S.C."/>
        </authorList>
    </citation>
    <scope>NUCLEOTIDE SEQUENCE [LARGE SCALE GENOMIC DNA]</scope>
    <source>
        <strain evidence="14 15">DSM 16996</strain>
    </source>
</reference>
<dbReference type="GO" id="GO:0030170">
    <property type="term" value="F:pyridoxal phosphate binding"/>
    <property type="evidence" value="ECO:0007669"/>
    <property type="project" value="InterPro"/>
</dbReference>
<dbReference type="GO" id="GO:0008710">
    <property type="term" value="F:8-amino-7-oxononanoate synthase activity"/>
    <property type="evidence" value="ECO:0007669"/>
    <property type="project" value="UniProtKB-EC"/>
</dbReference>
<protein>
    <recommendedName>
        <fullName evidence="5">8-amino-7-oxononanoate synthase</fullName>
        <ecNumber evidence="5">2.3.1.47</ecNumber>
    </recommendedName>
    <alternativeName>
        <fullName evidence="9">7-keto-8-amino-pelargonic acid synthase</fullName>
    </alternativeName>
    <alternativeName>
        <fullName evidence="10">8-amino-7-ketopelargonate synthase</fullName>
    </alternativeName>
</protein>
<keyword evidence="15" id="KW-1185">Reference proteome</keyword>
<dbReference type="PANTHER" id="PTHR13693">
    <property type="entry name" value="CLASS II AMINOTRANSFERASE/8-AMINO-7-OXONONANOATE SYNTHASE"/>
    <property type="match status" value="1"/>
</dbReference>
<comment type="subunit">
    <text evidence="4">Homodimer.</text>
</comment>
<dbReference type="GO" id="GO:0009102">
    <property type="term" value="P:biotin biosynthetic process"/>
    <property type="evidence" value="ECO:0007669"/>
    <property type="project" value="UniProtKB-KW"/>
</dbReference>
<dbReference type="InterPro" id="IPR050087">
    <property type="entry name" value="AON_synthase_class-II"/>
</dbReference>
<comment type="pathway">
    <text evidence="2">Cofactor biosynthesis; biotin biosynthesis.</text>
</comment>
<dbReference type="Gene3D" id="3.40.640.10">
    <property type="entry name" value="Type I PLP-dependent aspartate aminotransferase-like (Major domain)"/>
    <property type="match status" value="1"/>
</dbReference>
<evidence type="ECO:0000256" key="11">
    <source>
        <dbReference type="ARBA" id="ARBA00047715"/>
    </source>
</evidence>
<evidence type="ECO:0000256" key="12">
    <source>
        <dbReference type="RuleBase" id="RU003693"/>
    </source>
</evidence>
<comment type="similarity">
    <text evidence="3">Belongs to the class-II pyridoxal-phosphate-dependent aminotransferase family. BioF subfamily.</text>
</comment>
<keyword evidence="8 12" id="KW-0663">Pyridoxal phosphate</keyword>
<evidence type="ECO:0000313" key="14">
    <source>
        <dbReference type="EMBL" id="PPQ31557.1"/>
    </source>
</evidence>
<keyword evidence="7" id="KW-0093">Biotin biosynthesis</keyword>
<evidence type="ECO:0000256" key="9">
    <source>
        <dbReference type="ARBA" id="ARBA00032610"/>
    </source>
</evidence>
<dbReference type="PANTHER" id="PTHR13693:SF100">
    <property type="entry name" value="8-AMINO-7-OXONONANOATE SYNTHASE"/>
    <property type="match status" value="1"/>
</dbReference>
<feature type="domain" description="Aminotransferase class I/classII large" evidence="13">
    <location>
        <begin position="40"/>
        <end position="383"/>
    </location>
</feature>
<dbReference type="RefSeq" id="WP_104507488.1">
    <property type="nucleotide sequence ID" value="NZ_JACIGC010000005.1"/>
</dbReference>
<dbReference type="OrthoDB" id="9807157at2"/>
<evidence type="ECO:0000256" key="2">
    <source>
        <dbReference type="ARBA" id="ARBA00004746"/>
    </source>
</evidence>
<evidence type="ECO:0000256" key="3">
    <source>
        <dbReference type="ARBA" id="ARBA00010008"/>
    </source>
</evidence>
<keyword evidence="6" id="KW-0808">Transferase</keyword>
<evidence type="ECO:0000256" key="6">
    <source>
        <dbReference type="ARBA" id="ARBA00022679"/>
    </source>
</evidence>
<gene>
    <name evidence="14" type="ORF">CCR94_08705</name>
</gene>
<dbReference type="Gene3D" id="3.90.1150.10">
    <property type="entry name" value="Aspartate Aminotransferase, domain 1"/>
    <property type="match status" value="1"/>
</dbReference>
<accession>A0A2S6NAD7</accession>